<gene>
    <name evidence="4" type="ORF">PRVXT_001872</name>
</gene>
<evidence type="ECO:0000313" key="4">
    <source>
        <dbReference type="EMBL" id="XBX73861.1"/>
    </source>
</evidence>
<dbReference type="GO" id="GO:0010181">
    <property type="term" value="F:FMN binding"/>
    <property type="evidence" value="ECO:0007669"/>
    <property type="project" value="InterPro"/>
</dbReference>
<evidence type="ECO:0000256" key="1">
    <source>
        <dbReference type="SAM" id="MobiDB-lite"/>
    </source>
</evidence>
<organism evidence="4">
    <name type="scientific">Proteinivorax tanatarense</name>
    <dbReference type="NCBI Taxonomy" id="1260629"/>
    <lineage>
        <taxon>Bacteria</taxon>
        <taxon>Bacillati</taxon>
        <taxon>Bacillota</taxon>
        <taxon>Clostridia</taxon>
        <taxon>Eubacteriales</taxon>
        <taxon>Proteinivoracaceae</taxon>
        <taxon>Proteinivorax</taxon>
    </lineage>
</organism>
<keyword evidence="2" id="KW-0732">Signal</keyword>
<accession>A0AAU7VIT9</accession>
<feature type="signal peptide" evidence="2">
    <location>
        <begin position="1"/>
        <end position="27"/>
    </location>
</feature>
<feature type="region of interest" description="Disordered" evidence="1">
    <location>
        <begin position="91"/>
        <end position="118"/>
    </location>
</feature>
<proteinExistence type="predicted"/>
<dbReference type="Gene3D" id="3.90.1010.20">
    <property type="match status" value="1"/>
</dbReference>
<dbReference type="AlphaFoldDB" id="A0AAU7VIT9"/>
<dbReference type="Pfam" id="PF04205">
    <property type="entry name" value="FMN_bind"/>
    <property type="match status" value="1"/>
</dbReference>
<dbReference type="InterPro" id="IPR007329">
    <property type="entry name" value="FMN-bd"/>
</dbReference>
<protein>
    <submittedName>
        <fullName evidence="4">FMN-binding protein</fullName>
    </submittedName>
</protein>
<dbReference type="SMART" id="SM00900">
    <property type="entry name" value="FMN_bind"/>
    <property type="match status" value="1"/>
</dbReference>
<reference evidence="4" key="1">
    <citation type="journal article" date="2013" name="Extremophiles">
        <title>Proteinivorax tanatarense gen. nov., sp. nov., an anaerobic, haloalkaliphilic, proteolytic bacterium isolated from a decaying algal bloom, and proposal of Proteinivoraceae fam. nov.</title>
        <authorList>
            <person name="Kevbrin V."/>
            <person name="Boltyanskaya Y."/>
            <person name="Zhilina T."/>
            <person name="Kolganova T."/>
            <person name="Lavrentjeva E."/>
            <person name="Kuznetsov B."/>
        </authorList>
    </citation>
    <scope>NUCLEOTIDE SEQUENCE</scope>
    <source>
        <strain evidence="4">Z-910T</strain>
    </source>
</reference>
<dbReference type="RefSeq" id="WP_350342623.1">
    <property type="nucleotide sequence ID" value="NZ_CP158367.1"/>
</dbReference>
<dbReference type="EMBL" id="CP158367">
    <property type="protein sequence ID" value="XBX73861.1"/>
    <property type="molecule type" value="Genomic_DNA"/>
</dbReference>
<feature type="chain" id="PRO_5043806563" evidence="2">
    <location>
        <begin position="28"/>
        <end position="118"/>
    </location>
</feature>
<evidence type="ECO:0000259" key="3">
    <source>
        <dbReference type="SMART" id="SM00900"/>
    </source>
</evidence>
<name>A0AAU7VIT9_9FIRM</name>
<dbReference type="GO" id="GO:0016020">
    <property type="term" value="C:membrane"/>
    <property type="evidence" value="ECO:0007669"/>
    <property type="project" value="InterPro"/>
</dbReference>
<feature type="domain" description="FMN-binding" evidence="3">
    <location>
        <begin position="43"/>
        <end position="117"/>
    </location>
</feature>
<reference evidence="4" key="2">
    <citation type="submission" date="2024-06" db="EMBL/GenBank/DDBJ databases">
        <authorList>
            <person name="Petrova K.O."/>
            <person name="Toshchakov S.V."/>
            <person name="Boltjanskaja Y.V."/>
            <person name="Kevbrin V."/>
        </authorList>
    </citation>
    <scope>NUCLEOTIDE SEQUENCE</scope>
    <source>
        <strain evidence="4">Z-910T</strain>
    </source>
</reference>
<evidence type="ECO:0000256" key="2">
    <source>
        <dbReference type="SAM" id="SignalP"/>
    </source>
</evidence>
<feature type="compositionally biased region" description="Polar residues" evidence="1">
    <location>
        <begin position="92"/>
        <end position="103"/>
    </location>
</feature>
<sequence>MKKFLVLVGISLFILCLIACSPGGDTAVEGQYTDGTYSGTGQGYGGEIRVEVIIENGLIQAVNVEEHSESEGVADPALEQIPPAIVEEQNTEVDNVSGATETSVGIKDAVDDALEDAR</sequence>